<accession>A0A845G6A4</accession>
<dbReference type="Gene3D" id="1.10.10.10">
    <property type="entry name" value="Winged helix-like DNA-binding domain superfamily/Winged helix DNA-binding domain"/>
    <property type="match status" value="1"/>
</dbReference>
<dbReference type="Proteomes" id="UP000470302">
    <property type="component" value="Unassembled WGS sequence"/>
</dbReference>
<evidence type="ECO:0000313" key="2">
    <source>
        <dbReference type="EMBL" id="MYM88656.1"/>
    </source>
</evidence>
<dbReference type="InterPro" id="IPR001845">
    <property type="entry name" value="HTH_ArsR_DNA-bd_dom"/>
</dbReference>
<dbReference type="AlphaFoldDB" id="A0A845G6A4"/>
<organism evidence="2 3">
    <name type="scientific">Duganella vulcania</name>
    <dbReference type="NCBI Taxonomy" id="2692166"/>
    <lineage>
        <taxon>Bacteria</taxon>
        <taxon>Pseudomonadati</taxon>
        <taxon>Pseudomonadota</taxon>
        <taxon>Betaproteobacteria</taxon>
        <taxon>Burkholderiales</taxon>
        <taxon>Oxalobacteraceae</taxon>
        <taxon>Telluria group</taxon>
        <taxon>Duganella</taxon>
    </lineage>
</organism>
<dbReference type="GO" id="GO:0003700">
    <property type="term" value="F:DNA-binding transcription factor activity"/>
    <property type="evidence" value="ECO:0007669"/>
    <property type="project" value="InterPro"/>
</dbReference>
<dbReference type="SUPFAM" id="SSF46785">
    <property type="entry name" value="Winged helix' DNA-binding domain"/>
    <property type="match status" value="1"/>
</dbReference>
<dbReference type="PROSITE" id="PS50987">
    <property type="entry name" value="HTH_ARSR_2"/>
    <property type="match status" value="1"/>
</dbReference>
<reference evidence="2 3" key="1">
    <citation type="submission" date="2020-01" db="EMBL/GenBank/DDBJ databases">
        <title>Novel species isolated from a subtropical stream in China.</title>
        <authorList>
            <person name="Lu H."/>
        </authorList>
    </citation>
    <scope>NUCLEOTIDE SEQUENCE [LARGE SCALE GENOMIC DNA]</scope>
    <source>
        <strain evidence="2 3">FT82W</strain>
    </source>
</reference>
<dbReference type="InterPro" id="IPR011991">
    <property type="entry name" value="ArsR-like_HTH"/>
</dbReference>
<protein>
    <submittedName>
        <fullName evidence="2">Metalloregulator ArsR/SmtB family transcription factor</fullName>
    </submittedName>
</protein>
<proteinExistence type="predicted"/>
<dbReference type="InterPro" id="IPR036390">
    <property type="entry name" value="WH_DNA-bd_sf"/>
</dbReference>
<sequence>MVKYEHQLDAVFTALAHPARRAMLARLGRGEATVTELAQPFDMSMPAITKHLKVLEKANLISRGKNAQWRPCRLEKASLETASGWIDEQRKIWESRLDRLEDYLHTLEKQKGNDDGNE</sequence>
<dbReference type="NCBIfam" id="NF033788">
    <property type="entry name" value="HTH_metalloreg"/>
    <property type="match status" value="1"/>
</dbReference>
<evidence type="ECO:0000259" key="1">
    <source>
        <dbReference type="PROSITE" id="PS50987"/>
    </source>
</evidence>
<dbReference type="PANTHER" id="PTHR38600:SF2">
    <property type="entry name" value="SLL0088 PROTEIN"/>
    <property type="match status" value="1"/>
</dbReference>
<name>A0A845G6A4_9BURK</name>
<dbReference type="InterPro" id="IPR036388">
    <property type="entry name" value="WH-like_DNA-bd_sf"/>
</dbReference>
<comment type="caution">
    <text evidence="2">The sequence shown here is derived from an EMBL/GenBank/DDBJ whole genome shotgun (WGS) entry which is preliminary data.</text>
</comment>
<dbReference type="SMART" id="SM00418">
    <property type="entry name" value="HTH_ARSR"/>
    <property type="match status" value="1"/>
</dbReference>
<dbReference type="CDD" id="cd00090">
    <property type="entry name" value="HTH_ARSR"/>
    <property type="match status" value="1"/>
</dbReference>
<dbReference type="EMBL" id="WWCW01000051">
    <property type="protein sequence ID" value="MYM88656.1"/>
    <property type="molecule type" value="Genomic_DNA"/>
</dbReference>
<evidence type="ECO:0000313" key="3">
    <source>
        <dbReference type="Proteomes" id="UP000470302"/>
    </source>
</evidence>
<dbReference type="PRINTS" id="PR00778">
    <property type="entry name" value="HTHARSR"/>
</dbReference>
<dbReference type="RefSeq" id="WP_161097674.1">
    <property type="nucleotide sequence ID" value="NZ_WWCW01000051.1"/>
</dbReference>
<feature type="domain" description="HTH arsR-type" evidence="1">
    <location>
        <begin position="1"/>
        <end position="94"/>
    </location>
</feature>
<gene>
    <name evidence="2" type="ORF">GTP91_15930</name>
</gene>
<dbReference type="PANTHER" id="PTHR38600">
    <property type="entry name" value="TRANSCRIPTIONAL REGULATORY PROTEIN"/>
    <property type="match status" value="1"/>
</dbReference>
<dbReference type="Pfam" id="PF12840">
    <property type="entry name" value="HTH_20"/>
    <property type="match status" value="1"/>
</dbReference>